<protein>
    <recommendedName>
        <fullName evidence="2">Acyl-CoA dehydrogenase C-terminal domain-containing protein</fullName>
    </recommendedName>
</protein>
<gene>
    <name evidence="3" type="ORF">BAA01_13420</name>
</gene>
<dbReference type="InterPro" id="IPR046373">
    <property type="entry name" value="Acyl-CoA_Oxase/DH_mid-dom_sf"/>
</dbReference>
<dbReference type="InterPro" id="IPR036250">
    <property type="entry name" value="AcylCo_DH-like_C"/>
</dbReference>
<evidence type="ECO:0000313" key="4">
    <source>
        <dbReference type="Proteomes" id="UP000196475"/>
    </source>
</evidence>
<dbReference type="Gene3D" id="1.20.140.10">
    <property type="entry name" value="Butyryl-CoA Dehydrogenase, subunit A, domain 3"/>
    <property type="match status" value="1"/>
</dbReference>
<dbReference type="PIRSF" id="PIRSF016578">
    <property type="entry name" value="HsaA"/>
    <property type="match status" value="1"/>
</dbReference>
<evidence type="ECO:0000256" key="1">
    <source>
        <dbReference type="ARBA" id="ARBA00023002"/>
    </source>
</evidence>
<dbReference type="SUPFAM" id="SSF47203">
    <property type="entry name" value="Acyl-CoA dehydrogenase C-terminal domain-like"/>
    <property type="match status" value="1"/>
</dbReference>
<dbReference type="InterPro" id="IPR009100">
    <property type="entry name" value="AcylCoA_DH/oxidase_NM_dom_sf"/>
</dbReference>
<dbReference type="AlphaFoldDB" id="A0A1Y3PV56"/>
<dbReference type="InterPro" id="IPR037069">
    <property type="entry name" value="AcylCoA_DH/ox_N_sf"/>
</dbReference>
<proteinExistence type="predicted"/>
<dbReference type="PANTHER" id="PTHR43884:SF12">
    <property type="entry name" value="ISOVALERYL-COA DEHYDROGENASE, MITOCHONDRIAL-RELATED"/>
    <property type="match status" value="1"/>
</dbReference>
<dbReference type="Gene3D" id="2.40.110.10">
    <property type="entry name" value="Butyryl-CoA Dehydrogenase, subunit A, domain 2"/>
    <property type="match status" value="1"/>
</dbReference>
<comment type="caution">
    <text evidence="3">The sequence shown here is derived from an EMBL/GenBank/DDBJ whole genome shotgun (WGS) entry which is preliminary data.</text>
</comment>
<dbReference type="SUPFAM" id="SSF56645">
    <property type="entry name" value="Acyl-CoA dehydrogenase NM domain-like"/>
    <property type="match status" value="1"/>
</dbReference>
<dbReference type="GO" id="GO:0006552">
    <property type="term" value="P:L-leucine catabolic process"/>
    <property type="evidence" value="ECO:0007669"/>
    <property type="project" value="TreeGrafter"/>
</dbReference>
<reference evidence="4" key="1">
    <citation type="submission" date="2016-06" db="EMBL/GenBank/DDBJ databases">
        <authorList>
            <person name="Nascimento L."/>
            <person name="Pereira R.V."/>
            <person name="Martins L.F."/>
            <person name="Quaggio R.B."/>
            <person name="Silva A.M."/>
            <person name="Setubal J.C."/>
        </authorList>
    </citation>
    <scope>NUCLEOTIDE SEQUENCE [LARGE SCALE GENOMIC DNA]</scope>
</reference>
<dbReference type="EMBL" id="LZRT01000053">
    <property type="protein sequence ID" value="OUM89048.1"/>
    <property type="molecule type" value="Genomic_DNA"/>
</dbReference>
<keyword evidence="1" id="KW-0560">Oxidoreductase</keyword>
<dbReference type="InterPro" id="IPR013107">
    <property type="entry name" value="Acyl-CoA_DH_C"/>
</dbReference>
<evidence type="ECO:0000313" key="3">
    <source>
        <dbReference type="EMBL" id="OUM89048.1"/>
    </source>
</evidence>
<evidence type="ECO:0000259" key="2">
    <source>
        <dbReference type="Pfam" id="PF08028"/>
    </source>
</evidence>
<sequence>MGMTKTAQETAPIDIHSDAFRALIRAIAEDAETRRRSGGRLLPHKAFRLIREARFGAIRLPKELGGAGVTNVELFDAVVQLAKADPDVAHALRSHFIFVEDTLAEPPSAERTRRLQIVARGDLVGNATTEISARPQGSKQYETMLSQAGDDYVLNGTKYYTTGTLYADWVSVISAGEGGKLFVSFIPTNREGVKIYDDWDGFGQQLTASGTTTFTNTPVKRHETVELKREELGYVPFRQLYLQAVIAGIVEAIVEDGVKLLKGRRRTFTHGASKAAHEDPLLLQTIGEIQATAFTLRALIREAARALDEALLQGTHQARHEAALKTACVKVIGEPMALRAATLLFEVGGASATRGSLQLDRHWRNIRTIASHNPVAYKLKDIGHYVVNGAELPINGYY</sequence>
<feature type="domain" description="Acyl-CoA dehydrogenase C-terminal" evidence="2">
    <location>
        <begin position="243"/>
        <end position="373"/>
    </location>
</feature>
<organism evidence="3 4">
    <name type="scientific">Bacillus thermozeamaize</name>
    <dbReference type="NCBI Taxonomy" id="230954"/>
    <lineage>
        <taxon>Bacteria</taxon>
        <taxon>Bacillati</taxon>
        <taxon>Bacillota</taxon>
        <taxon>Bacilli</taxon>
        <taxon>Bacillales</taxon>
        <taxon>Bacillaceae</taxon>
        <taxon>Bacillus</taxon>
    </lineage>
</organism>
<accession>A0A1Y3PV56</accession>
<dbReference type="GO" id="GO:0008470">
    <property type="term" value="F:3-methylbutanoyl-CoA dehydrogenase activity"/>
    <property type="evidence" value="ECO:0007669"/>
    <property type="project" value="TreeGrafter"/>
</dbReference>
<dbReference type="Gene3D" id="1.10.540.10">
    <property type="entry name" value="Acyl-CoA dehydrogenase/oxidase, N-terminal domain"/>
    <property type="match status" value="1"/>
</dbReference>
<dbReference type="Proteomes" id="UP000196475">
    <property type="component" value="Unassembled WGS sequence"/>
</dbReference>
<dbReference type="Pfam" id="PF08028">
    <property type="entry name" value="Acyl-CoA_dh_2"/>
    <property type="match status" value="1"/>
</dbReference>
<dbReference type="GO" id="GO:0050660">
    <property type="term" value="F:flavin adenine dinucleotide binding"/>
    <property type="evidence" value="ECO:0007669"/>
    <property type="project" value="InterPro"/>
</dbReference>
<dbReference type="PANTHER" id="PTHR43884">
    <property type="entry name" value="ACYL-COA DEHYDROGENASE"/>
    <property type="match status" value="1"/>
</dbReference>
<name>A0A1Y3PV56_9BACI</name>